<dbReference type="OrthoDB" id="9778037at2"/>
<accession>A0A4P5PDZ4</accession>
<name>A0A4P5PDZ4_9ENTE</name>
<dbReference type="Proteomes" id="UP000290567">
    <property type="component" value="Unassembled WGS sequence"/>
</dbReference>
<dbReference type="AlphaFoldDB" id="A0A4P5PDZ4"/>
<reference evidence="4" key="1">
    <citation type="submission" date="2019-02" db="EMBL/GenBank/DDBJ databases">
        <title>Draft genome sequence of Enterococcus sp. Gos25-1.</title>
        <authorList>
            <person name="Tanaka N."/>
            <person name="Shiwa Y."/>
            <person name="Fujita N."/>
        </authorList>
    </citation>
    <scope>NUCLEOTIDE SEQUENCE [LARGE SCALE GENOMIC DNA]</scope>
    <source>
        <strain evidence="4">Gos25-1</strain>
    </source>
</reference>
<dbReference type="RefSeq" id="WP_146623216.1">
    <property type="nucleotide sequence ID" value="NZ_BJCC01000024.1"/>
</dbReference>
<evidence type="ECO:0000256" key="1">
    <source>
        <dbReference type="SAM" id="Phobius"/>
    </source>
</evidence>
<keyword evidence="1" id="KW-0812">Transmembrane</keyword>
<dbReference type="PANTHER" id="PTHR34351">
    <property type="entry name" value="SLR1927 PROTEIN-RELATED"/>
    <property type="match status" value="1"/>
</dbReference>
<organism evidence="3 4">
    <name type="scientific">Enterococcus florum</name>
    <dbReference type="NCBI Taxonomy" id="2480627"/>
    <lineage>
        <taxon>Bacteria</taxon>
        <taxon>Bacillati</taxon>
        <taxon>Bacillota</taxon>
        <taxon>Bacilli</taxon>
        <taxon>Lactobacillales</taxon>
        <taxon>Enterococcaceae</taxon>
        <taxon>Enterococcus</taxon>
    </lineage>
</organism>
<feature type="transmembrane region" description="Helical" evidence="1">
    <location>
        <begin position="7"/>
        <end position="25"/>
    </location>
</feature>
<keyword evidence="1" id="KW-1133">Transmembrane helix</keyword>
<comment type="caution">
    <text evidence="3">The sequence shown here is derived from an EMBL/GenBank/DDBJ whole genome shotgun (WGS) entry which is preliminary data.</text>
</comment>
<dbReference type="Pfam" id="PF01882">
    <property type="entry name" value="DUF58"/>
    <property type="match status" value="1"/>
</dbReference>
<protein>
    <recommendedName>
        <fullName evidence="2">DUF58 domain-containing protein</fullName>
    </recommendedName>
</protein>
<evidence type="ECO:0000259" key="2">
    <source>
        <dbReference type="Pfam" id="PF01882"/>
    </source>
</evidence>
<proteinExistence type="predicted"/>
<feature type="transmembrane region" description="Helical" evidence="1">
    <location>
        <begin position="31"/>
        <end position="51"/>
    </location>
</feature>
<gene>
    <name evidence="3" type="ORF">NRIC_26950</name>
</gene>
<keyword evidence="1" id="KW-0472">Membrane</keyword>
<sequence length="330" mass="38605">MRFSKIFFKIFIFLLIYAAVLLYGAVFNTNIGWTLFFLMSFLLLSSLVHFLTPSKRVQVKTTERLTTNVGKTIKLPVTVVQPLFLPFFQFQLALLADSALPVSTFLFLRGTRSATFDWPARQRGVFHSLPVQYSSSDLLFRKTYNTSLKTKLVVLPEYQRFNKKMTLQQLSQRSLFGESTFTIKNYRPYRSGDIPKNIDWKLSSKQSELMYREHETQRTTTMVWLFYGAASPLFEETLSLYYSLQDWYKGVDFFEQYLLGSQLYAQPTEQAFAELQPFTDPPKLPAFKEKQIVLVVVKKDALVQQEIRRLQENNQVSVFDHLTLTQWQNM</sequence>
<feature type="domain" description="DUF58" evidence="2">
    <location>
        <begin position="186"/>
        <end position="232"/>
    </location>
</feature>
<evidence type="ECO:0000313" key="4">
    <source>
        <dbReference type="Proteomes" id="UP000290567"/>
    </source>
</evidence>
<dbReference type="PANTHER" id="PTHR34351:SF2">
    <property type="entry name" value="DUF58 DOMAIN-CONTAINING PROTEIN"/>
    <property type="match status" value="1"/>
</dbReference>
<dbReference type="InterPro" id="IPR002881">
    <property type="entry name" value="DUF58"/>
</dbReference>
<keyword evidence="4" id="KW-1185">Reference proteome</keyword>
<evidence type="ECO:0000313" key="3">
    <source>
        <dbReference type="EMBL" id="GCF94804.1"/>
    </source>
</evidence>
<dbReference type="EMBL" id="BJCC01000024">
    <property type="protein sequence ID" value="GCF94804.1"/>
    <property type="molecule type" value="Genomic_DNA"/>
</dbReference>